<comment type="caution">
    <text evidence="1">The sequence shown here is derived from an EMBL/GenBank/DDBJ whole genome shotgun (WGS) entry which is preliminary data.</text>
</comment>
<reference evidence="1 2" key="1">
    <citation type="journal article" date="2021" name="Appl. Environ. Microbiol.">
        <title>Genetic linkage and physical mapping for an oyster mushroom Pleurotus cornucopiae and QTL analysis for the trait cap color.</title>
        <authorList>
            <person name="Zhang Y."/>
            <person name="Gao W."/>
            <person name="Sonnenberg A."/>
            <person name="Chen Q."/>
            <person name="Zhang J."/>
            <person name="Huang C."/>
        </authorList>
    </citation>
    <scope>NUCLEOTIDE SEQUENCE [LARGE SCALE GENOMIC DNA]</scope>
    <source>
        <strain evidence="1">CCMSSC00406</strain>
    </source>
</reference>
<dbReference type="EMBL" id="WQMT02000006">
    <property type="protein sequence ID" value="KAG9221540.1"/>
    <property type="molecule type" value="Genomic_DNA"/>
</dbReference>
<name>A0ACB7ITU3_PLECO</name>
<evidence type="ECO:0000313" key="1">
    <source>
        <dbReference type="EMBL" id="KAG9221540.1"/>
    </source>
</evidence>
<protein>
    <submittedName>
        <fullName evidence="1">Uncharacterized protein</fullName>
    </submittedName>
</protein>
<organism evidence="1 2">
    <name type="scientific">Pleurotus cornucopiae</name>
    <name type="common">Cornucopia mushroom</name>
    <dbReference type="NCBI Taxonomy" id="5321"/>
    <lineage>
        <taxon>Eukaryota</taxon>
        <taxon>Fungi</taxon>
        <taxon>Dikarya</taxon>
        <taxon>Basidiomycota</taxon>
        <taxon>Agaricomycotina</taxon>
        <taxon>Agaricomycetes</taxon>
        <taxon>Agaricomycetidae</taxon>
        <taxon>Agaricales</taxon>
        <taxon>Pleurotineae</taxon>
        <taxon>Pleurotaceae</taxon>
        <taxon>Pleurotus</taxon>
    </lineage>
</organism>
<gene>
    <name evidence="1" type="ORF">CCMSSC00406_0009363</name>
</gene>
<keyword evidence="2" id="KW-1185">Reference proteome</keyword>
<proteinExistence type="predicted"/>
<dbReference type="Proteomes" id="UP000824881">
    <property type="component" value="Unassembled WGS sequence"/>
</dbReference>
<evidence type="ECO:0000313" key="2">
    <source>
        <dbReference type="Proteomes" id="UP000824881"/>
    </source>
</evidence>
<sequence length="340" mass="37592">MKLNIAALDSLQKHRGHVASVIADVLSVKKGRKKLSEQVKTVLERFGREIDSIVLCEGKKRNGFVRFLMSDEDMTEIQEIFDKVGRLIAIFVLEITLAGHLTLAGLSESIKGTQCTENDMLRLTISSRSLALALLTTTIMHSIKSGLCLPGTRIALLEEIGRRAVARDEAPIYLLTGHAGFGKSTIVRTVAERLDALHILGASFFFSSDDAQLKKNSHFFSTLAYQLCVFDELFAKMIGNALESLTMVDAVIKSPAAQLEKLIVEPLKPVNAVSHTVVIVVDTLDECGGFDSLDGEEWRRDVWDGLAALVEKSPFIRVFFTSRPHQHLTTLVATNPRLYQ</sequence>
<accession>A0ACB7ITU3</accession>